<comment type="caution">
    <text evidence="3">The sequence shown here is derived from an EMBL/GenBank/DDBJ whole genome shotgun (WGS) entry which is preliminary data.</text>
</comment>
<dbReference type="InParanoid" id="A0A024GL61"/>
<organism evidence="3 4">
    <name type="scientific">Albugo candida</name>
    <dbReference type="NCBI Taxonomy" id="65357"/>
    <lineage>
        <taxon>Eukaryota</taxon>
        <taxon>Sar</taxon>
        <taxon>Stramenopiles</taxon>
        <taxon>Oomycota</taxon>
        <taxon>Peronosporomycetes</taxon>
        <taxon>Albuginales</taxon>
        <taxon>Albuginaceae</taxon>
        <taxon>Albugo</taxon>
    </lineage>
</organism>
<feature type="domain" description="Large ribosomal subunit protein mL59" evidence="2">
    <location>
        <begin position="23"/>
        <end position="108"/>
    </location>
</feature>
<protein>
    <recommendedName>
        <fullName evidence="2">Large ribosomal subunit protein mL59 domain-containing protein</fullName>
    </recommendedName>
</protein>
<proteinExistence type="predicted"/>
<dbReference type="AlphaFoldDB" id="A0A024GL61"/>
<dbReference type="EMBL" id="CAIX01000170">
    <property type="protein sequence ID" value="CCI47439.1"/>
    <property type="molecule type" value="Genomic_DNA"/>
</dbReference>
<keyword evidence="4" id="KW-1185">Reference proteome</keyword>
<dbReference type="Pfam" id="PF18126">
    <property type="entry name" value="Mitoc_mL59"/>
    <property type="match status" value="1"/>
</dbReference>
<evidence type="ECO:0000256" key="1">
    <source>
        <dbReference type="SAM" id="MobiDB-lite"/>
    </source>
</evidence>
<dbReference type="InterPro" id="IPR040922">
    <property type="entry name" value="Ribosomal_mL59_dom"/>
</dbReference>
<dbReference type="OrthoDB" id="18529at2759"/>
<evidence type="ECO:0000259" key="2">
    <source>
        <dbReference type="Pfam" id="PF18126"/>
    </source>
</evidence>
<feature type="compositionally biased region" description="Basic residues" evidence="1">
    <location>
        <begin position="68"/>
        <end position="83"/>
    </location>
</feature>
<name>A0A024GL61_9STRA</name>
<dbReference type="Proteomes" id="UP000053237">
    <property type="component" value="Unassembled WGS sequence"/>
</dbReference>
<sequence>MTLRRMLRLSAEEAGAALRPTFVDGKWRQPLLSSRRAVMLKKRAQAENLVGKWIVGHGGWLPEWDKPNKHHVMRPPKGHKNQRNVHERVAKIQAALDKMPQKLEEHRKAIKSAKPLQGLELWLSEKDEDVEE</sequence>
<evidence type="ECO:0000313" key="4">
    <source>
        <dbReference type="Proteomes" id="UP000053237"/>
    </source>
</evidence>
<gene>
    <name evidence="3" type="ORF">BN9_084460</name>
</gene>
<evidence type="ECO:0000313" key="3">
    <source>
        <dbReference type="EMBL" id="CCI47439.1"/>
    </source>
</evidence>
<accession>A0A024GL61</accession>
<reference evidence="3 4" key="1">
    <citation type="submission" date="2012-05" db="EMBL/GenBank/DDBJ databases">
        <title>Recombination and specialization in a pathogen metapopulation.</title>
        <authorList>
            <person name="Gardiner A."/>
            <person name="Kemen E."/>
            <person name="Schultz-Larsen T."/>
            <person name="MacLean D."/>
            <person name="Van Oosterhout C."/>
            <person name="Jones J.D.G."/>
        </authorList>
    </citation>
    <scope>NUCLEOTIDE SEQUENCE [LARGE SCALE GENOMIC DNA]</scope>
    <source>
        <strain evidence="3 4">Ac Nc2</strain>
    </source>
</reference>
<feature type="region of interest" description="Disordered" evidence="1">
    <location>
        <begin position="64"/>
        <end position="84"/>
    </location>
</feature>